<dbReference type="InterPro" id="IPR000357">
    <property type="entry name" value="HEAT"/>
</dbReference>
<dbReference type="InterPro" id="IPR016024">
    <property type="entry name" value="ARM-type_fold"/>
</dbReference>
<dbReference type="InterPro" id="IPR011989">
    <property type="entry name" value="ARM-like"/>
</dbReference>
<name>A0A1V5MKG9_UNCT6</name>
<evidence type="ECO:0000313" key="2">
    <source>
        <dbReference type="EMBL" id="OPZ93615.1"/>
    </source>
</evidence>
<dbReference type="SUPFAM" id="SSF48371">
    <property type="entry name" value="ARM repeat"/>
    <property type="match status" value="1"/>
</dbReference>
<evidence type="ECO:0000256" key="1">
    <source>
        <dbReference type="ARBA" id="ARBA00022737"/>
    </source>
</evidence>
<keyword evidence="1" id="KW-0677">Repeat</keyword>
<protein>
    <submittedName>
        <fullName evidence="2">HEAT repeat protein</fullName>
    </submittedName>
</protein>
<accession>A0A1V5MKG9</accession>
<dbReference type="Proteomes" id="UP000485484">
    <property type="component" value="Unassembled WGS sequence"/>
</dbReference>
<dbReference type="Gene3D" id="1.25.10.10">
    <property type="entry name" value="Leucine-rich Repeat Variant"/>
    <property type="match status" value="1"/>
</dbReference>
<dbReference type="Pfam" id="PF13646">
    <property type="entry name" value="HEAT_2"/>
    <property type="match status" value="1"/>
</dbReference>
<gene>
    <name evidence="2" type="ORF">BWY73_00216</name>
</gene>
<dbReference type="Pfam" id="PF02985">
    <property type="entry name" value="HEAT"/>
    <property type="match status" value="1"/>
</dbReference>
<proteinExistence type="predicted"/>
<organism evidence="2">
    <name type="scientific">candidate division TA06 bacterium ADurb.Bin417</name>
    <dbReference type="NCBI Taxonomy" id="1852828"/>
    <lineage>
        <taxon>Bacteria</taxon>
        <taxon>Bacteria division TA06</taxon>
    </lineage>
</organism>
<dbReference type="EMBL" id="MWAK01000015">
    <property type="protein sequence ID" value="OPZ93615.1"/>
    <property type="molecule type" value="Genomic_DNA"/>
</dbReference>
<sequence>MRAKAALPELEKLLAEDSEDRVRRAAAYAFLNLDPDGFRSRLSASQNDRVSIICLEILARQEREKALPELERLIRSASAPVRLAALAELGSIGGSEAVGILFRLVEETRLDSRLQVEALVRLGELAELDAVERLTKLAEKESDPSTRRLILDTAGRIEKRTNPDRAR</sequence>
<comment type="caution">
    <text evidence="2">The sequence shown here is derived from an EMBL/GenBank/DDBJ whole genome shotgun (WGS) entry which is preliminary data.</text>
</comment>
<dbReference type="AlphaFoldDB" id="A0A1V5MKG9"/>
<reference evidence="2" key="1">
    <citation type="submission" date="2017-02" db="EMBL/GenBank/DDBJ databases">
        <title>Delving into the versatile metabolic prowess of the omnipresent phylum Bacteroidetes.</title>
        <authorList>
            <person name="Nobu M.K."/>
            <person name="Mei R."/>
            <person name="Narihiro T."/>
            <person name="Kuroda K."/>
            <person name="Liu W.-T."/>
        </authorList>
    </citation>
    <scope>NUCLEOTIDE SEQUENCE</scope>
    <source>
        <strain evidence="2">ADurb.Bin417</strain>
    </source>
</reference>